<dbReference type="EMBL" id="JAMKPW020000008">
    <property type="protein sequence ID" value="KAK8215455.1"/>
    <property type="molecule type" value="Genomic_DNA"/>
</dbReference>
<evidence type="ECO:0000313" key="1">
    <source>
        <dbReference type="EMBL" id="KAK8215455.1"/>
    </source>
</evidence>
<organism evidence="1 2">
    <name type="scientific">Zalaria obscura</name>
    <dbReference type="NCBI Taxonomy" id="2024903"/>
    <lineage>
        <taxon>Eukaryota</taxon>
        <taxon>Fungi</taxon>
        <taxon>Dikarya</taxon>
        <taxon>Ascomycota</taxon>
        <taxon>Pezizomycotina</taxon>
        <taxon>Dothideomycetes</taxon>
        <taxon>Dothideomycetidae</taxon>
        <taxon>Dothideales</taxon>
        <taxon>Zalariaceae</taxon>
        <taxon>Zalaria</taxon>
    </lineage>
</organism>
<evidence type="ECO:0000313" key="2">
    <source>
        <dbReference type="Proteomes" id="UP001320706"/>
    </source>
</evidence>
<dbReference type="Proteomes" id="UP001320706">
    <property type="component" value="Unassembled WGS sequence"/>
</dbReference>
<name>A0ACC3SJH3_9PEZI</name>
<sequence>MSFPTQNVFVHEGSWDSITRKHPAMDWMEKYTNNFDARNFDIPASEWHASTFAIQKSDGQVVSGADKAWAAVKEIYSPFTANLHEPIFLYCSETENGWQMFGIANVFVNLQGQAGPGEQKVKSVEGKEWDAVLPTAFYLEYVREDGGIKLNKTKIFGDPTPAVGLLLQRGVMKPEDLVK</sequence>
<proteinExistence type="predicted"/>
<protein>
    <submittedName>
        <fullName evidence="1">Uncharacterized protein</fullName>
    </submittedName>
</protein>
<accession>A0ACC3SJH3</accession>
<comment type="caution">
    <text evidence="1">The sequence shown here is derived from an EMBL/GenBank/DDBJ whole genome shotgun (WGS) entry which is preliminary data.</text>
</comment>
<reference evidence="1" key="1">
    <citation type="submission" date="2024-02" db="EMBL/GenBank/DDBJ databases">
        <title>Metagenome Assembled Genome of Zalaria obscura JY119.</title>
        <authorList>
            <person name="Vighnesh L."/>
            <person name="Jagadeeshwari U."/>
            <person name="Venkata Ramana C."/>
            <person name="Sasikala C."/>
        </authorList>
    </citation>
    <scope>NUCLEOTIDE SEQUENCE</scope>
    <source>
        <strain evidence="1">JY119</strain>
    </source>
</reference>
<keyword evidence="2" id="KW-1185">Reference proteome</keyword>
<gene>
    <name evidence="1" type="ORF">M8818_002076</name>
</gene>